<dbReference type="Pfam" id="PF02995">
    <property type="entry name" value="DUF229"/>
    <property type="match status" value="2"/>
</dbReference>
<keyword evidence="1" id="KW-0732">Signal</keyword>
<dbReference type="GO" id="GO:0005615">
    <property type="term" value="C:extracellular space"/>
    <property type="evidence" value="ECO:0007669"/>
    <property type="project" value="TreeGrafter"/>
</dbReference>
<dbReference type="EMBL" id="BEZZ01000237">
    <property type="protein sequence ID" value="GCC29178.1"/>
    <property type="molecule type" value="Genomic_DNA"/>
</dbReference>
<dbReference type="STRING" id="137246.A0A401SFK7"/>
<dbReference type="OMA" id="TCPVFRL"/>
<proteinExistence type="predicted"/>
<dbReference type="Gene3D" id="3.40.720.10">
    <property type="entry name" value="Alkaline Phosphatase, subunit A"/>
    <property type="match status" value="1"/>
</dbReference>
<evidence type="ECO:0000256" key="1">
    <source>
        <dbReference type="SAM" id="SignalP"/>
    </source>
</evidence>
<dbReference type="SUPFAM" id="SSF53649">
    <property type="entry name" value="Alkaline phosphatase-like"/>
    <property type="match status" value="1"/>
</dbReference>
<dbReference type="AlphaFoldDB" id="A0A401SFK7"/>
<dbReference type="PANTHER" id="PTHR10974">
    <property type="entry name" value="FI08016P-RELATED"/>
    <property type="match status" value="1"/>
</dbReference>
<reference evidence="2 3" key="1">
    <citation type="journal article" date="2018" name="Nat. Ecol. Evol.">
        <title>Shark genomes provide insights into elasmobranch evolution and the origin of vertebrates.</title>
        <authorList>
            <person name="Hara Y"/>
            <person name="Yamaguchi K"/>
            <person name="Onimaru K"/>
            <person name="Kadota M"/>
            <person name="Koyanagi M"/>
            <person name="Keeley SD"/>
            <person name="Tatsumi K"/>
            <person name="Tanaka K"/>
            <person name="Motone F"/>
            <person name="Kageyama Y"/>
            <person name="Nozu R"/>
            <person name="Adachi N"/>
            <person name="Nishimura O"/>
            <person name="Nakagawa R"/>
            <person name="Tanegashima C"/>
            <person name="Kiyatake I"/>
            <person name="Matsumoto R"/>
            <person name="Murakumo K"/>
            <person name="Nishida K"/>
            <person name="Terakita A"/>
            <person name="Kuratani S"/>
            <person name="Sato K"/>
            <person name="Hyodo S Kuraku.S."/>
        </authorList>
    </citation>
    <scope>NUCLEOTIDE SEQUENCE [LARGE SCALE GENOMIC DNA]</scope>
</reference>
<feature type="signal peptide" evidence="1">
    <location>
        <begin position="1"/>
        <end position="25"/>
    </location>
</feature>
<dbReference type="PANTHER" id="PTHR10974:SF39">
    <property type="entry name" value="E2F TRANSCRIPTION FACTOR CC-MB DOMAIN-CONTAINING PROTEIN"/>
    <property type="match status" value="1"/>
</dbReference>
<evidence type="ECO:0000313" key="2">
    <source>
        <dbReference type="EMBL" id="GCC29178.1"/>
    </source>
</evidence>
<keyword evidence="3" id="KW-1185">Reference proteome</keyword>
<dbReference type="OrthoDB" id="413313at2759"/>
<organism evidence="2 3">
    <name type="scientific">Chiloscyllium punctatum</name>
    <name type="common">Brownbanded bambooshark</name>
    <name type="synonym">Hemiscyllium punctatum</name>
    <dbReference type="NCBI Taxonomy" id="137246"/>
    <lineage>
        <taxon>Eukaryota</taxon>
        <taxon>Metazoa</taxon>
        <taxon>Chordata</taxon>
        <taxon>Craniata</taxon>
        <taxon>Vertebrata</taxon>
        <taxon>Chondrichthyes</taxon>
        <taxon>Elasmobranchii</taxon>
        <taxon>Galeomorphii</taxon>
        <taxon>Galeoidea</taxon>
        <taxon>Orectolobiformes</taxon>
        <taxon>Hemiscylliidae</taxon>
        <taxon>Chiloscyllium</taxon>
    </lineage>
</organism>
<name>A0A401SFK7_CHIPU</name>
<dbReference type="InterPro" id="IPR017850">
    <property type="entry name" value="Alkaline_phosphatase_core_sf"/>
</dbReference>
<evidence type="ECO:0000313" key="3">
    <source>
        <dbReference type="Proteomes" id="UP000287033"/>
    </source>
</evidence>
<dbReference type="Proteomes" id="UP000287033">
    <property type="component" value="Unassembled WGS sequence"/>
</dbReference>
<sequence length="821" mass="93954">MCGRGGRRRVWCLFLCCAFVSLVCLQFLLNEVSISTLPGHAFKDNSVIYKPNLSRVSSGANSIQYNDTCPVFRLRSDEERPWEEVACRRTDFVPGSCRIMKELFADKETANCSHQLSHMICEMKNYNPAKPEMTCRHDLCSELSSVVIGIYNEDMGVNQWKKFNSTVEAMLFINQELLTDWRTYHHGYCFIRCLSHDGRKLSQLLILPPVLRTGFNSSRKFGSKHALNVNILLLDSVSRHHFYRTLPKTINTFINLNTNVFKTGHVFDFELVQGIKSRTFESLQALFGGEAFNPLKPFSSFVLPPKAVDFNKTLGHFKEFGYEILYLEDMCWKWEWGLVKELRALNKKAHFSERVKLFLEAIKRSGIDRIDVSYSSCDILQENGVKDMFHGPATICYNSIHQHTYLLQYIEYFITRFSFLQKPLFSFLMLDTNHEDTGLRIKQLDEDLAKHASFLADQQNTVTFILSDHGNNYGQFVSMTTESQIEIFHTTLFIIVPDTAAILLGEEKIRSLHTNQRRLISLLDIHHTLKGLLPPVGAKDGKNLNNGINADGLLSPVPADRTCTSIPRIPPNFCICQDFEKPAVSDSRLALYAEFALGQMNHEILQQQRASKNALTGYMACQRLIGIRFDNLKIHEDKSETIVKFDLYVKAPESTGHDEEKYLVVIDFRSQVDAALTLVGFDRLTPYSPYEVCAADDVDLRLCICDLENGHKDSNSYWKNVLISSVSWTETNFSSIHESCLYLIKRHYPSGIVLAVGNICPRVQYDIEFDFLTINMYSSSVMPINVTLWPGTEELLTVGFQKAKGKPWKYKYSLNYRAFPL</sequence>
<comment type="caution">
    <text evidence="2">The sequence shown here is derived from an EMBL/GenBank/DDBJ whole genome shotgun (WGS) entry which is preliminary data.</text>
</comment>
<feature type="chain" id="PRO_5018997006" description="Extracellular Endonuclease subunit A domain-containing protein" evidence="1">
    <location>
        <begin position="26"/>
        <end position="821"/>
    </location>
</feature>
<dbReference type="InterPro" id="IPR004245">
    <property type="entry name" value="DUF229"/>
</dbReference>
<evidence type="ECO:0008006" key="4">
    <source>
        <dbReference type="Google" id="ProtNLM"/>
    </source>
</evidence>
<protein>
    <recommendedName>
        <fullName evidence="4">Extracellular Endonuclease subunit A domain-containing protein</fullName>
    </recommendedName>
</protein>
<gene>
    <name evidence="2" type="ORF">chiPu_0007615</name>
</gene>
<accession>A0A401SFK7</accession>